<dbReference type="InterPro" id="IPR003594">
    <property type="entry name" value="HATPase_dom"/>
</dbReference>
<feature type="coiled-coil region" evidence="9">
    <location>
        <begin position="275"/>
        <end position="345"/>
    </location>
</feature>
<dbReference type="InterPro" id="IPR004358">
    <property type="entry name" value="Sig_transdc_His_kin-like_C"/>
</dbReference>
<dbReference type="Proteomes" id="UP000521676">
    <property type="component" value="Unassembled WGS sequence"/>
</dbReference>
<dbReference type="InterPro" id="IPR029016">
    <property type="entry name" value="GAF-like_dom_sf"/>
</dbReference>
<evidence type="ECO:0000256" key="5">
    <source>
        <dbReference type="ARBA" id="ARBA00022777"/>
    </source>
</evidence>
<keyword evidence="5" id="KW-0418">Kinase</keyword>
<evidence type="ECO:0000256" key="8">
    <source>
        <dbReference type="PROSITE-ProRule" id="PRU00703"/>
    </source>
</evidence>
<dbReference type="PANTHER" id="PTHR43065">
    <property type="entry name" value="SENSOR HISTIDINE KINASE"/>
    <property type="match status" value="1"/>
</dbReference>
<dbReference type="SMART" id="SM00448">
    <property type="entry name" value="REC"/>
    <property type="match status" value="1"/>
</dbReference>
<dbReference type="Gene3D" id="3.40.50.2300">
    <property type="match status" value="1"/>
</dbReference>
<protein>
    <recommendedName>
        <fullName evidence="2">histidine kinase</fullName>
        <ecNumber evidence="2">2.7.13.3</ecNumber>
    </recommendedName>
</protein>
<evidence type="ECO:0000256" key="7">
    <source>
        <dbReference type="PROSITE-ProRule" id="PRU00169"/>
    </source>
</evidence>
<evidence type="ECO:0000259" key="10">
    <source>
        <dbReference type="PROSITE" id="PS50109"/>
    </source>
</evidence>
<dbReference type="InterPro" id="IPR000644">
    <property type="entry name" value="CBS_dom"/>
</dbReference>
<reference evidence="13 15" key="1">
    <citation type="submission" date="2020-06" db="EMBL/GenBank/DDBJ databases">
        <title>Anoxygenic phototrophic Chloroflexota member uses a Type I reaction center.</title>
        <authorList>
            <person name="Tsuji J.M."/>
            <person name="Shaw N.A."/>
            <person name="Nagashima S."/>
            <person name="Venkiteswaran J."/>
            <person name="Schiff S.L."/>
            <person name="Hanada S."/>
            <person name="Tank M."/>
            <person name="Neufeld J.D."/>
        </authorList>
    </citation>
    <scope>NUCLEOTIDE SEQUENCE [LARGE SCALE GENOMIC DNA]</scope>
    <source>
        <strain evidence="13">L227-S17</strain>
    </source>
</reference>
<dbReference type="CDD" id="cd00082">
    <property type="entry name" value="HisKA"/>
    <property type="match status" value="1"/>
</dbReference>
<feature type="domain" description="CBS" evidence="12">
    <location>
        <begin position="147"/>
        <end position="207"/>
    </location>
</feature>
<gene>
    <name evidence="13" type="ORF">HXX08_01670</name>
    <name evidence="14" type="ORF">OZ401_002254</name>
</gene>
<dbReference type="InterPro" id="IPR046342">
    <property type="entry name" value="CBS_dom_sf"/>
</dbReference>
<dbReference type="SUPFAM" id="SSF52172">
    <property type="entry name" value="CheY-like"/>
    <property type="match status" value="1"/>
</dbReference>
<dbReference type="Gene3D" id="3.30.565.10">
    <property type="entry name" value="Histidine kinase-like ATPase, C-terminal domain"/>
    <property type="match status" value="1"/>
</dbReference>
<dbReference type="Pfam" id="PF00072">
    <property type="entry name" value="Response_reg"/>
    <property type="match status" value="1"/>
</dbReference>
<keyword evidence="9" id="KW-0175">Coiled coil</keyword>
<feature type="domain" description="CBS" evidence="12">
    <location>
        <begin position="16"/>
        <end position="71"/>
    </location>
</feature>
<feature type="domain" description="CBS" evidence="12">
    <location>
        <begin position="216"/>
        <end position="274"/>
    </location>
</feature>
<name>A0A8T7M2F6_9CHLR</name>
<evidence type="ECO:0000313" key="14">
    <source>
        <dbReference type="EMBL" id="WJW66456.1"/>
    </source>
</evidence>
<dbReference type="Pfam" id="PF00571">
    <property type="entry name" value="CBS"/>
    <property type="match status" value="4"/>
</dbReference>
<keyword evidence="3 7" id="KW-0597">Phosphoprotein</keyword>
<dbReference type="SMART" id="SM00065">
    <property type="entry name" value="GAF"/>
    <property type="match status" value="1"/>
</dbReference>
<evidence type="ECO:0000313" key="13">
    <source>
        <dbReference type="EMBL" id="NWJ44565.1"/>
    </source>
</evidence>
<dbReference type="InterPro" id="IPR003018">
    <property type="entry name" value="GAF"/>
</dbReference>
<dbReference type="SUPFAM" id="SSF55874">
    <property type="entry name" value="ATPase domain of HSP90 chaperone/DNA topoisomerase II/histidine kinase"/>
    <property type="match status" value="1"/>
</dbReference>
<dbReference type="SUPFAM" id="SSF54631">
    <property type="entry name" value="CBS-domain pair"/>
    <property type="match status" value="2"/>
</dbReference>
<feature type="domain" description="CBS" evidence="12">
    <location>
        <begin position="80"/>
        <end position="140"/>
    </location>
</feature>
<comment type="catalytic activity">
    <reaction evidence="1">
        <text>ATP + protein L-histidine = ADP + protein N-phospho-L-histidine.</text>
        <dbReference type="EC" id="2.7.13.3"/>
    </reaction>
</comment>
<evidence type="ECO:0000256" key="2">
    <source>
        <dbReference type="ARBA" id="ARBA00012438"/>
    </source>
</evidence>
<dbReference type="AlphaFoldDB" id="A0A8T7M2F6"/>
<dbReference type="EC" id="2.7.13.3" evidence="2"/>
<evidence type="ECO:0000256" key="1">
    <source>
        <dbReference type="ARBA" id="ARBA00000085"/>
    </source>
</evidence>
<keyword evidence="16" id="KW-1185">Reference proteome</keyword>
<evidence type="ECO:0000256" key="9">
    <source>
        <dbReference type="SAM" id="Coils"/>
    </source>
</evidence>
<dbReference type="SMART" id="SM00116">
    <property type="entry name" value="CBS"/>
    <property type="match status" value="4"/>
</dbReference>
<dbReference type="InterPro" id="IPR003661">
    <property type="entry name" value="HisK_dim/P_dom"/>
</dbReference>
<proteinExistence type="predicted"/>
<evidence type="ECO:0000256" key="3">
    <source>
        <dbReference type="ARBA" id="ARBA00022553"/>
    </source>
</evidence>
<dbReference type="SMART" id="SM00387">
    <property type="entry name" value="HATPase_c"/>
    <property type="match status" value="1"/>
</dbReference>
<dbReference type="InterPro" id="IPR001789">
    <property type="entry name" value="Sig_transdc_resp-reg_receiver"/>
</dbReference>
<dbReference type="Pfam" id="PF00512">
    <property type="entry name" value="HisKA"/>
    <property type="match status" value="1"/>
</dbReference>
<keyword evidence="6" id="KW-0902">Two-component regulatory system</keyword>
<evidence type="ECO:0000256" key="4">
    <source>
        <dbReference type="ARBA" id="ARBA00022679"/>
    </source>
</evidence>
<dbReference type="InterPro" id="IPR005467">
    <property type="entry name" value="His_kinase_dom"/>
</dbReference>
<reference evidence="14" key="2">
    <citation type="journal article" date="2024" name="Nature">
        <title>Anoxygenic phototroph of the Chloroflexota uses a type I reaction centre.</title>
        <authorList>
            <person name="Tsuji J.M."/>
            <person name="Shaw N.A."/>
            <person name="Nagashima S."/>
            <person name="Venkiteswaran J.J."/>
            <person name="Schiff S.L."/>
            <person name="Watanabe T."/>
            <person name="Fukui M."/>
            <person name="Hanada S."/>
            <person name="Tank M."/>
            <person name="Neufeld J.D."/>
        </authorList>
    </citation>
    <scope>NUCLEOTIDE SEQUENCE</scope>
    <source>
        <strain evidence="14">L227-S17</strain>
    </source>
</reference>
<dbReference type="CDD" id="cd17774">
    <property type="entry name" value="CBS_two-component_sensor_histidine_kinase_repeat2"/>
    <property type="match status" value="1"/>
</dbReference>
<dbReference type="EMBL" id="JACATZ010000001">
    <property type="protein sequence ID" value="NWJ44565.1"/>
    <property type="molecule type" value="Genomic_DNA"/>
</dbReference>
<dbReference type="SMART" id="SM00388">
    <property type="entry name" value="HisKA"/>
    <property type="match status" value="1"/>
</dbReference>
<evidence type="ECO:0000259" key="11">
    <source>
        <dbReference type="PROSITE" id="PS50110"/>
    </source>
</evidence>
<dbReference type="Pfam" id="PF02518">
    <property type="entry name" value="HATPase_c"/>
    <property type="match status" value="1"/>
</dbReference>
<dbReference type="InterPro" id="IPR011006">
    <property type="entry name" value="CheY-like_superfamily"/>
</dbReference>
<evidence type="ECO:0000313" key="15">
    <source>
        <dbReference type="Proteomes" id="UP000521676"/>
    </source>
</evidence>
<dbReference type="EMBL" id="CP128399">
    <property type="protein sequence ID" value="WJW66456.1"/>
    <property type="molecule type" value="Genomic_DNA"/>
</dbReference>
<dbReference type="RefSeq" id="WP_341468342.1">
    <property type="nucleotide sequence ID" value="NZ_CP128399.1"/>
</dbReference>
<dbReference type="PRINTS" id="PR00344">
    <property type="entry name" value="BCTRLSENSOR"/>
</dbReference>
<dbReference type="GO" id="GO:0000155">
    <property type="term" value="F:phosphorelay sensor kinase activity"/>
    <property type="evidence" value="ECO:0007669"/>
    <property type="project" value="InterPro"/>
</dbReference>
<dbReference type="CDD" id="cd00156">
    <property type="entry name" value="REC"/>
    <property type="match status" value="1"/>
</dbReference>
<keyword evidence="4" id="KW-0808">Transferase</keyword>
<dbReference type="Pfam" id="PF13185">
    <property type="entry name" value="GAF_2"/>
    <property type="match status" value="1"/>
</dbReference>
<dbReference type="InterPro" id="IPR036097">
    <property type="entry name" value="HisK_dim/P_sf"/>
</dbReference>
<dbReference type="PROSITE" id="PS50110">
    <property type="entry name" value="RESPONSE_REGULATORY"/>
    <property type="match status" value="1"/>
</dbReference>
<sequence length="902" mass="100575">MSFAIPTFLPTLEQILDPNPLILPLETPVDQLLNLLGQSKSSCALIMEGPRLIGIFTQRDGVKLAASAAALKDIEVSKVITRHVITIAEEDFVDIFSVLRLFHQFHIRHLPVVDQEGHLTGIITTESIRQALQPLNMFKLREVKDVINNQVYYISPQNSVMDVARMMTEQRISCVIVAELKTGAGVIPQGIITERDIVMLRSQHIDFEHTPAQTVMSSPLHLLKSEDTLWHAHQLMQQLQVRRLVVVGKHSELAGIITQSDLIKLLDPVDMVTTLEMFQRTIQRLENEKLDLLENRNKDLENMVTERTGELQTAVEQTQIELGIRKQTEETLKRANRTNKMLGEANEAMLKASDETALLKEICRITVEEGGYPLAWVGFAREKNENVVQPMAYWGEGGDALENLSETCANATTEIDPTCRAFQTSRPVICNNFQGSSSCTAWQTFAIQLGFTSSIALPLIYMEKLLGTITIYATAPNSFFHEEVELLSKLAGNLAYGITTLRTRQEREKAEEQLRQSQKMEAVGRLAGGIAHDFNNILTSILCESDFLLQLLPTNNSLREGVEEIKKGSERATELTRQLLAVSRKQVLQPRLFNLNDTIQNTEKMLRRVIRENIELQVIIKPQIPAIKADPGQLVQVILNLVVNAKDAMPKGGKLVIETSVVTMEEEYFSQYSSLKPGQYVLLSVTDTGLGIAPDILPHVFEPFFTTKELGKGTGLGLSTVYGIIEQSGGHIELHSRYGFGTSCKIYLPASKAEASKALKRQVEKVAIKGNETILAVEDDDKIRKIVGLILEKAGYKVLRAANPEEALEISREYNEPIHLLITDFIMPGKSGLELAKEIVQMRPSTKVLLMSGYGDKGFSIDKELESKIDFLPKPFTSSNLNDKVREVLGNSTLTIPVSPPI</sequence>
<dbReference type="PANTHER" id="PTHR43065:SF42">
    <property type="entry name" value="TWO-COMPONENT SENSOR PPRA"/>
    <property type="match status" value="1"/>
</dbReference>
<dbReference type="PROSITE" id="PS51371">
    <property type="entry name" value="CBS"/>
    <property type="match status" value="4"/>
</dbReference>
<feature type="domain" description="Response regulatory" evidence="11">
    <location>
        <begin position="773"/>
        <end position="889"/>
    </location>
</feature>
<dbReference type="InterPro" id="IPR036890">
    <property type="entry name" value="HATPase_C_sf"/>
</dbReference>
<evidence type="ECO:0000259" key="12">
    <source>
        <dbReference type="PROSITE" id="PS51371"/>
    </source>
</evidence>
<evidence type="ECO:0000313" key="16">
    <source>
        <dbReference type="Proteomes" id="UP001431572"/>
    </source>
</evidence>
<dbReference type="SUPFAM" id="SSF55781">
    <property type="entry name" value="GAF domain-like"/>
    <property type="match status" value="1"/>
</dbReference>
<feature type="modified residue" description="4-aspartylphosphate" evidence="7">
    <location>
        <position position="824"/>
    </location>
</feature>
<accession>A0A8T7M2F6</accession>
<dbReference type="Gene3D" id="3.30.450.40">
    <property type="match status" value="1"/>
</dbReference>
<organism evidence="13 15">
    <name type="scientific">Candidatus Chlorohelix allophototropha</name>
    <dbReference type="NCBI Taxonomy" id="3003348"/>
    <lineage>
        <taxon>Bacteria</taxon>
        <taxon>Bacillati</taxon>
        <taxon>Chloroflexota</taxon>
        <taxon>Chloroflexia</taxon>
        <taxon>Candidatus Chloroheliales</taxon>
        <taxon>Candidatus Chloroheliaceae</taxon>
        <taxon>Candidatus Chlorohelix</taxon>
    </lineage>
</organism>
<evidence type="ECO:0000256" key="6">
    <source>
        <dbReference type="ARBA" id="ARBA00023012"/>
    </source>
</evidence>
<dbReference type="Proteomes" id="UP001431572">
    <property type="component" value="Chromosome 1"/>
</dbReference>
<keyword evidence="8" id="KW-0129">CBS domain</keyword>
<feature type="domain" description="Histidine kinase" evidence="10">
    <location>
        <begin position="529"/>
        <end position="752"/>
    </location>
</feature>
<dbReference type="Gene3D" id="1.10.287.130">
    <property type="match status" value="1"/>
</dbReference>
<dbReference type="Gene3D" id="3.10.580.10">
    <property type="entry name" value="CBS-domain"/>
    <property type="match status" value="2"/>
</dbReference>
<dbReference type="PROSITE" id="PS50109">
    <property type="entry name" value="HIS_KIN"/>
    <property type="match status" value="1"/>
</dbReference>
<dbReference type="SUPFAM" id="SSF47384">
    <property type="entry name" value="Homodimeric domain of signal transducing histidine kinase"/>
    <property type="match status" value="1"/>
</dbReference>